<dbReference type="EMBL" id="BSXU01017047">
    <property type="protein sequence ID" value="GME84066.1"/>
    <property type="molecule type" value="Genomic_DNA"/>
</dbReference>
<name>A0A9W6T7A4_AMBMO</name>
<dbReference type="Gene3D" id="3.40.50.1000">
    <property type="entry name" value="HAD superfamily/HAD-like"/>
    <property type="match status" value="1"/>
</dbReference>
<gene>
    <name evidence="2" type="ORF">Amon01_001014000</name>
</gene>
<organism evidence="2 3">
    <name type="scientific">Ambrosiozyma monospora</name>
    <name type="common">Yeast</name>
    <name type="synonym">Endomycopsis monosporus</name>
    <dbReference type="NCBI Taxonomy" id="43982"/>
    <lineage>
        <taxon>Eukaryota</taxon>
        <taxon>Fungi</taxon>
        <taxon>Dikarya</taxon>
        <taxon>Ascomycota</taxon>
        <taxon>Saccharomycotina</taxon>
        <taxon>Pichiomycetes</taxon>
        <taxon>Pichiales</taxon>
        <taxon>Pichiaceae</taxon>
        <taxon>Ambrosiozyma</taxon>
    </lineage>
</organism>
<dbReference type="GO" id="GO:0012505">
    <property type="term" value="C:endomembrane system"/>
    <property type="evidence" value="ECO:0007669"/>
    <property type="project" value="UniProtKB-SubCell"/>
</dbReference>
<evidence type="ECO:0000313" key="2">
    <source>
        <dbReference type="EMBL" id="GME84066.1"/>
    </source>
</evidence>
<accession>A0A9W6T7A4</accession>
<dbReference type="InterPro" id="IPR036412">
    <property type="entry name" value="HAD-like_sf"/>
</dbReference>
<dbReference type="OrthoDB" id="3041278at2759"/>
<dbReference type="Proteomes" id="UP001165063">
    <property type="component" value="Unassembled WGS sequence"/>
</dbReference>
<dbReference type="AlphaFoldDB" id="A0A9W6T7A4"/>
<protein>
    <submittedName>
        <fullName evidence="2">Unnamed protein product</fullName>
    </submittedName>
</protein>
<dbReference type="SUPFAM" id="SSF56784">
    <property type="entry name" value="HAD-like"/>
    <property type="match status" value="1"/>
</dbReference>
<comment type="subcellular location">
    <subcellularLocation>
        <location evidence="1">Endomembrane system</location>
        <topology evidence="1">Multi-pass membrane protein</topology>
    </subcellularLocation>
</comment>
<dbReference type="InterPro" id="IPR023214">
    <property type="entry name" value="HAD_sf"/>
</dbReference>
<sequence length="75" mass="8001">MPCMDPPRDDTAKTVNEARTLGLRVKMLTGDAVGIAKETCRQLGLGTNIYDADRLGLGGGGDMVGSELLLGRHDW</sequence>
<keyword evidence="3" id="KW-1185">Reference proteome</keyword>
<evidence type="ECO:0000313" key="3">
    <source>
        <dbReference type="Proteomes" id="UP001165063"/>
    </source>
</evidence>
<reference evidence="2" key="1">
    <citation type="submission" date="2023-04" db="EMBL/GenBank/DDBJ databases">
        <title>Ambrosiozyma monospora NBRC 1965.</title>
        <authorList>
            <person name="Ichikawa N."/>
            <person name="Sato H."/>
            <person name="Tonouchi N."/>
        </authorList>
    </citation>
    <scope>NUCLEOTIDE SEQUENCE</scope>
    <source>
        <strain evidence="2">NBRC 1965</strain>
    </source>
</reference>
<proteinExistence type="predicted"/>
<dbReference type="PANTHER" id="PTHR42861">
    <property type="entry name" value="CALCIUM-TRANSPORTING ATPASE"/>
    <property type="match status" value="1"/>
</dbReference>
<evidence type="ECO:0000256" key="1">
    <source>
        <dbReference type="ARBA" id="ARBA00004127"/>
    </source>
</evidence>
<comment type="caution">
    <text evidence="2">The sequence shown here is derived from an EMBL/GenBank/DDBJ whole genome shotgun (WGS) entry which is preliminary data.</text>
</comment>